<dbReference type="InterPro" id="IPR001254">
    <property type="entry name" value="Trypsin_dom"/>
</dbReference>
<keyword evidence="3" id="KW-0645">Protease</keyword>
<dbReference type="SUPFAM" id="SSF50494">
    <property type="entry name" value="Trypsin-like serine proteases"/>
    <property type="match status" value="1"/>
</dbReference>
<protein>
    <recommendedName>
        <fullName evidence="4">Peptidase S1 domain-containing protein</fullName>
    </recommendedName>
</protein>
<evidence type="ECO:0000256" key="2">
    <source>
        <dbReference type="ARBA" id="ARBA00024195"/>
    </source>
</evidence>
<dbReference type="GeneID" id="114327659"/>
<dbReference type="InterPro" id="IPR043504">
    <property type="entry name" value="Peptidase_S1_PA_chymotrypsin"/>
</dbReference>
<sequence>MMIRNTSSQIVKKLLPSFNSSILTRSSAIPDRKICGFQAYKEPKIFGYGGMEAGLEEFPWMALLGYTTRFGKLKWSCGGTLISYRYVLTAAHCVTGEVGVKVGQITYVKLSEHDKSKEIDCDNEGFCNEKAVTVGIERLSFHEKYDANDKTSGNDIAIIKLNQTVKYTNFIRPICLPEPNEESSRNDRLMIAGWGLTEHGDTNVKIKVELLFRMRDECMTAYRPIGLILSDSQICAGGNYGKDSCKGDSGGPLMKRSIPNPFQWYQEGIVSFGNSDCGTAGLPGVYTKVSRFLSWIHSHIIGECN</sequence>
<name>A0ABM5KRL2_DIAVI</name>
<dbReference type="Gene3D" id="2.40.10.10">
    <property type="entry name" value="Trypsin-like serine proteases"/>
    <property type="match status" value="2"/>
</dbReference>
<dbReference type="CDD" id="cd00190">
    <property type="entry name" value="Tryp_SPc"/>
    <property type="match status" value="1"/>
</dbReference>
<organism evidence="5 6">
    <name type="scientific">Diabrotica virgifera virgifera</name>
    <name type="common">western corn rootworm</name>
    <dbReference type="NCBI Taxonomy" id="50390"/>
    <lineage>
        <taxon>Eukaryota</taxon>
        <taxon>Metazoa</taxon>
        <taxon>Ecdysozoa</taxon>
        <taxon>Arthropoda</taxon>
        <taxon>Hexapoda</taxon>
        <taxon>Insecta</taxon>
        <taxon>Pterygota</taxon>
        <taxon>Neoptera</taxon>
        <taxon>Endopterygota</taxon>
        <taxon>Coleoptera</taxon>
        <taxon>Polyphaga</taxon>
        <taxon>Cucujiformia</taxon>
        <taxon>Chrysomeloidea</taxon>
        <taxon>Chrysomelidae</taxon>
        <taxon>Galerucinae</taxon>
        <taxon>Diabroticina</taxon>
        <taxon>Diabroticites</taxon>
        <taxon>Diabrotica</taxon>
    </lineage>
</organism>
<dbReference type="InterPro" id="IPR009003">
    <property type="entry name" value="Peptidase_S1_PA"/>
</dbReference>
<comment type="similarity">
    <text evidence="2">Belongs to the peptidase S1 family. CLIP subfamily.</text>
</comment>
<keyword evidence="1" id="KW-1015">Disulfide bond</keyword>
<dbReference type="Proteomes" id="UP001652700">
    <property type="component" value="Unplaced"/>
</dbReference>
<keyword evidence="3" id="KW-0720">Serine protease</keyword>
<dbReference type="SMART" id="SM00020">
    <property type="entry name" value="Tryp_SPc"/>
    <property type="match status" value="1"/>
</dbReference>
<dbReference type="InterPro" id="IPR033116">
    <property type="entry name" value="TRYPSIN_SER"/>
</dbReference>
<dbReference type="InterPro" id="IPR001314">
    <property type="entry name" value="Peptidase_S1A"/>
</dbReference>
<dbReference type="InterPro" id="IPR051487">
    <property type="entry name" value="Ser/Thr_Proteases_Immune/Dev"/>
</dbReference>
<dbReference type="PANTHER" id="PTHR24256">
    <property type="entry name" value="TRYPTASE-RELATED"/>
    <property type="match status" value="1"/>
</dbReference>
<dbReference type="Pfam" id="PF00089">
    <property type="entry name" value="Trypsin"/>
    <property type="match status" value="1"/>
</dbReference>
<evidence type="ECO:0000313" key="5">
    <source>
        <dbReference type="EnsemblMetazoa" id="XP_050512830.1"/>
    </source>
</evidence>
<keyword evidence="3" id="KW-0378">Hydrolase</keyword>
<dbReference type="PROSITE" id="PS50240">
    <property type="entry name" value="TRYPSIN_DOM"/>
    <property type="match status" value="1"/>
</dbReference>
<feature type="domain" description="Peptidase S1" evidence="4">
    <location>
        <begin position="47"/>
        <end position="301"/>
    </location>
</feature>
<proteinExistence type="inferred from homology"/>
<accession>A0ABM5KRL2</accession>
<dbReference type="PROSITE" id="PS00134">
    <property type="entry name" value="TRYPSIN_HIS"/>
    <property type="match status" value="1"/>
</dbReference>
<evidence type="ECO:0000256" key="3">
    <source>
        <dbReference type="RuleBase" id="RU363034"/>
    </source>
</evidence>
<dbReference type="PRINTS" id="PR00722">
    <property type="entry name" value="CHYMOTRYPSIN"/>
</dbReference>
<dbReference type="RefSeq" id="XP_050512830.1">
    <property type="nucleotide sequence ID" value="XM_050656873.1"/>
</dbReference>
<dbReference type="EnsemblMetazoa" id="XM_050656873.1">
    <property type="protein sequence ID" value="XP_050512830.1"/>
    <property type="gene ID" value="LOC114327659"/>
</dbReference>
<evidence type="ECO:0000256" key="1">
    <source>
        <dbReference type="ARBA" id="ARBA00023157"/>
    </source>
</evidence>
<reference evidence="5" key="1">
    <citation type="submission" date="2025-05" db="UniProtKB">
        <authorList>
            <consortium name="EnsemblMetazoa"/>
        </authorList>
    </citation>
    <scope>IDENTIFICATION</scope>
</reference>
<evidence type="ECO:0000313" key="6">
    <source>
        <dbReference type="Proteomes" id="UP001652700"/>
    </source>
</evidence>
<dbReference type="PROSITE" id="PS00135">
    <property type="entry name" value="TRYPSIN_SER"/>
    <property type="match status" value="1"/>
</dbReference>
<evidence type="ECO:0000259" key="4">
    <source>
        <dbReference type="PROSITE" id="PS50240"/>
    </source>
</evidence>
<dbReference type="InterPro" id="IPR018114">
    <property type="entry name" value="TRYPSIN_HIS"/>
</dbReference>
<keyword evidence="6" id="KW-1185">Reference proteome</keyword>